<name>A0A8J7NX96_ATRSP</name>
<feature type="coiled-coil region" evidence="5">
    <location>
        <begin position="54"/>
        <end position="88"/>
    </location>
</feature>
<dbReference type="SUPFAM" id="SSF50998">
    <property type="entry name" value="Quinoprotein alcohol dehydrogenase-like"/>
    <property type="match status" value="1"/>
</dbReference>
<dbReference type="GO" id="GO:0005078">
    <property type="term" value="F:MAP-kinase scaffold activity"/>
    <property type="evidence" value="ECO:0007669"/>
    <property type="project" value="InterPro"/>
</dbReference>
<evidence type="ECO:0000256" key="5">
    <source>
        <dbReference type="SAM" id="Coils"/>
    </source>
</evidence>
<evidence type="ECO:0000259" key="8">
    <source>
        <dbReference type="PROSITE" id="PS51777"/>
    </source>
</evidence>
<keyword evidence="4 5" id="KW-0175">Coiled coil</keyword>
<evidence type="ECO:0000256" key="1">
    <source>
        <dbReference type="ARBA" id="ARBA00004496"/>
    </source>
</evidence>
<feature type="compositionally biased region" description="Pro residues" evidence="6">
    <location>
        <begin position="173"/>
        <end position="185"/>
    </location>
</feature>
<evidence type="ECO:0000313" key="10">
    <source>
        <dbReference type="Proteomes" id="UP000736164"/>
    </source>
</evidence>
<dbReference type="Proteomes" id="UP000736164">
    <property type="component" value="Unassembled WGS sequence"/>
</dbReference>
<protein>
    <submittedName>
        <fullName evidence="9">JIP4 protein</fullName>
    </submittedName>
</protein>
<dbReference type="InterPro" id="IPR034744">
    <property type="entry name" value="RH2"/>
</dbReference>
<dbReference type="AlphaFoldDB" id="A0A8J7NX96"/>
<evidence type="ECO:0000259" key="7">
    <source>
        <dbReference type="PROSITE" id="PS51776"/>
    </source>
</evidence>
<dbReference type="GO" id="GO:0019894">
    <property type="term" value="F:kinesin binding"/>
    <property type="evidence" value="ECO:0007669"/>
    <property type="project" value="TreeGrafter"/>
</dbReference>
<organism evidence="9 10">
    <name type="scientific">Atractosteus spatula</name>
    <name type="common">Alligator gar</name>
    <name type="synonym">Lepisosteus spatula</name>
    <dbReference type="NCBI Taxonomy" id="7917"/>
    <lineage>
        <taxon>Eukaryota</taxon>
        <taxon>Metazoa</taxon>
        <taxon>Chordata</taxon>
        <taxon>Craniata</taxon>
        <taxon>Vertebrata</taxon>
        <taxon>Euteleostomi</taxon>
        <taxon>Actinopterygii</taxon>
        <taxon>Neopterygii</taxon>
        <taxon>Holostei</taxon>
        <taxon>Semionotiformes</taxon>
        <taxon>Lepisosteidae</taxon>
        <taxon>Atractosteus</taxon>
    </lineage>
</organism>
<dbReference type="Gene3D" id="1.20.5.1000">
    <property type="entry name" value="arf6 gtpase in complex with a specific effector, jip4"/>
    <property type="match status" value="1"/>
</dbReference>
<reference evidence="9" key="1">
    <citation type="journal article" date="2021" name="Cell">
        <title>Tracing the genetic footprints of vertebrate landing in non-teleost ray-finned fishes.</title>
        <authorList>
            <person name="Bi X."/>
            <person name="Wang K."/>
            <person name="Yang L."/>
            <person name="Pan H."/>
            <person name="Jiang H."/>
            <person name="Wei Q."/>
            <person name="Fang M."/>
            <person name="Yu H."/>
            <person name="Zhu C."/>
            <person name="Cai Y."/>
            <person name="He Y."/>
            <person name="Gan X."/>
            <person name="Zeng H."/>
            <person name="Yu D."/>
            <person name="Zhu Y."/>
            <person name="Jiang H."/>
            <person name="Qiu Q."/>
            <person name="Yang H."/>
            <person name="Zhang Y.E."/>
            <person name="Wang W."/>
            <person name="Zhu M."/>
            <person name="He S."/>
            <person name="Zhang G."/>
        </authorList>
    </citation>
    <scope>NUCLEOTIDE SEQUENCE</scope>
    <source>
        <strain evidence="9">Allg_001</strain>
    </source>
</reference>
<dbReference type="Pfam" id="PF19056">
    <property type="entry name" value="WD40_2"/>
    <property type="match status" value="1"/>
</dbReference>
<dbReference type="InterPro" id="IPR039911">
    <property type="entry name" value="JIP3/JIP4"/>
</dbReference>
<keyword evidence="10" id="KW-1185">Reference proteome</keyword>
<dbReference type="Pfam" id="PF16471">
    <property type="entry name" value="JIP_LZII"/>
    <property type="match status" value="1"/>
</dbReference>
<dbReference type="InterPro" id="IPR011047">
    <property type="entry name" value="Quinoprotein_ADH-like_sf"/>
</dbReference>
<dbReference type="InterPro" id="IPR034743">
    <property type="entry name" value="RH1"/>
</dbReference>
<dbReference type="GO" id="GO:0016192">
    <property type="term" value="P:vesicle-mediated transport"/>
    <property type="evidence" value="ECO:0007669"/>
    <property type="project" value="TreeGrafter"/>
</dbReference>
<feature type="compositionally biased region" description="Polar residues" evidence="6">
    <location>
        <begin position="504"/>
        <end position="519"/>
    </location>
</feature>
<accession>A0A8J7NX96</accession>
<feature type="coiled-coil region" evidence="5">
    <location>
        <begin position="322"/>
        <end position="447"/>
    </location>
</feature>
<dbReference type="GO" id="GO:0005737">
    <property type="term" value="C:cytoplasm"/>
    <property type="evidence" value="ECO:0007669"/>
    <property type="project" value="UniProtKB-SubCell"/>
</dbReference>
<dbReference type="Gene3D" id="2.130.10.10">
    <property type="entry name" value="YVTN repeat-like/Quinoprotein amine dehydrogenase"/>
    <property type="match status" value="1"/>
</dbReference>
<dbReference type="PANTHER" id="PTHR13886">
    <property type="entry name" value="JNK/SAPK-ASSOCIATED PROTEIN"/>
    <property type="match status" value="1"/>
</dbReference>
<feature type="region of interest" description="Disordered" evidence="6">
    <location>
        <begin position="113"/>
        <end position="133"/>
    </location>
</feature>
<feature type="region of interest" description="Disordered" evidence="6">
    <location>
        <begin position="170"/>
        <end position="248"/>
    </location>
</feature>
<evidence type="ECO:0000313" key="9">
    <source>
        <dbReference type="EMBL" id="MBN3319809.1"/>
    </source>
</evidence>
<feature type="region of interest" description="Disordered" evidence="6">
    <location>
        <begin position="476"/>
        <end position="527"/>
    </location>
</feature>
<proteinExistence type="inferred from homology"/>
<feature type="non-terminal residue" evidence="9">
    <location>
        <position position="1"/>
    </location>
</feature>
<comment type="caution">
    <text evidence="9">The sequence shown here is derived from an EMBL/GenBank/DDBJ whole genome shotgun (WGS) entry which is preliminary data.</text>
</comment>
<comment type="subcellular location">
    <subcellularLocation>
        <location evidence="1">Cytoplasm</location>
    </subcellularLocation>
</comment>
<dbReference type="EMBL" id="JAAWVO010048382">
    <property type="protein sequence ID" value="MBN3319809.1"/>
    <property type="molecule type" value="Genomic_DNA"/>
</dbReference>
<comment type="similarity">
    <text evidence="2">Belongs to the JIP scaffold family.</text>
</comment>
<dbReference type="Pfam" id="PF09744">
    <property type="entry name" value="RH1"/>
    <property type="match status" value="1"/>
</dbReference>
<dbReference type="GO" id="GO:0008432">
    <property type="term" value="F:JUN kinase binding"/>
    <property type="evidence" value="ECO:0007669"/>
    <property type="project" value="TreeGrafter"/>
</dbReference>
<dbReference type="InterPro" id="IPR032486">
    <property type="entry name" value="JIP_LZII"/>
</dbReference>
<feature type="domain" description="RH2" evidence="8">
    <location>
        <begin position="412"/>
        <end position="496"/>
    </location>
</feature>
<gene>
    <name evidence="9" type="primary">Spag9_1</name>
    <name evidence="9" type="ORF">GTO95_0010011</name>
</gene>
<dbReference type="PROSITE" id="PS51777">
    <property type="entry name" value="RH2"/>
    <property type="match status" value="1"/>
</dbReference>
<keyword evidence="3" id="KW-0963">Cytoplasm</keyword>
<evidence type="ECO:0000256" key="2">
    <source>
        <dbReference type="ARBA" id="ARBA00009866"/>
    </source>
</evidence>
<dbReference type="GO" id="GO:0030159">
    <property type="term" value="F:signaling receptor complex adaptor activity"/>
    <property type="evidence" value="ECO:0007669"/>
    <property type="project" value="TreeGrafter"/>
</dbReference>
<dbReference type="PANTHER" id="PTHR13886:SF7">
    <property type="entry name" value="C-JUN-AMINO-TERMINAL KINASE-INTERACTING PROTEIN 4-LIKE ISOFORM X1"/>
    <property type="match status" value="1"/>
</dbReference>
<feature type="domain" description="RH1" evidence="7">
    <location>
        <begin position="3"/>
        <end position="91"/>
    </location>
</feature>
<evidence type="ECO:0000256" key="6">
    <source>
        <dbReference type="SAM" id="MobiDB-lite"/>
    </source>
</evidence>
<evidence type="ECO:0000256" key="3">
    <source>
        <dbReference type="ARBA" id="ARBA00022490"/>
    </source>
</evidence>
<feature type="non-terminal residue" evidence="9">
    <location>
        <position position="939"/>
    </location>
</feature>
<dbReference type="PROSITE" id="PS51776">
    <property type="entry name" value="RH1"/>
    <property type="match status" value="1"/>
</dbReference>
<evidence type="ECO:0000256" key="4">
    <source>
        <dbReference type="ARBA" id="ARBA00023054"/>
    </source>
</evidence>
<sequence length="939" mass="103084">MDSDGMLGGGAEFELDPDIVSEEAGRLYTELQCVIEAHGSSSVECLLPALVSVLESLARTRAQLRERENEAEREKEEREALVQRFEVERGRRRESEEKYLELDDVFEQERRAMRGRERERERRERALEQKAREQADQLVAVEEQKSALTRELSALRHTHSKVLRSYLDLLEKPTPPEPSDRPPSPARGCSCSMGSEVTPDQGYEEAPSLPQVQPSEDAGSGSAPTPAEPAVTGCNGALERGEEPEREGWELTALSPLSDIISSTPELALFGNMVIEASTPKQDIPDSRSECRNTESLFAELSGVSREYLESVDMGVSLHGSVDQLEEILSQYEELKSTHELVDAARRALISRVEELTNERAVLSLEVGSAQETVARLEGKLKEMEEEVRRLRKELDECQSEDPEASLPLSLRQRFSRSEMARVVMERNQYKEKLIDLQDALRRTQQLRATREEKTGVEEKKSVWRSFHRLFGLKKDPLAPPTNALKTVAPPLSTAPPLPSTTAIGSSRQPAVNQTHTSDSSPESLSTRLRRRELYRDIRSHVWSMLGKRQIHGWSMPPAEQLTCAAAVTPDISGDQTCSVWVVSGPPSWSDVTVIDPAQSNHVVDHFTLPPTSPALCIAAVPPAENSLSPSTGTVWIGTQDGSVLVHTASGDIRRRLQSVSLREGVHSITHARGQVIAGLADGTLAFFSRSPDGSWDLQSHGKLSLGPPPVQPIRCCLATGAGLWCGYWNQVFVIDSRSRRVERSFSVSARLEQQVRFLCMAGSGVWVSCRLDPILRLFDCVTGRPLQELDLTPLVTSTLGPAFLSLSPLQISSLSLTCGHLWVGTGSGAIFAIPVSRSAQSSDIPYCSLAAAQLCYHGHRQDVRFIITVPGCINPSLAAGGVPTQLVLSGGEGYINFRIGDDGGDGADGSSDPLLRRAERSHMIIWQCPAPPQANPAP</sequence>
<feature type="compositionally biased region" description="Basic and acidic residues" evidence="6">
    <location>
        <begin position="239"/>
        <end position="248"/>
    </location>
</feature>
<dbReference type="InterPro" id="IPR015943">
    <property type="entry name" value="WD40/YVTN_repeat-like_dom_sf"/>
</dbReference>